<organism evidence="1">
    <name type="scientific">Athelia psychrophila</name>
    <dbReference type="NCBI Taxonomy" id="1759441"/>
    <lineage>
        <taxon>Eukaryota</taxon>
        <taxon>Fungi</taxon>
        <taxon>Dikarya</taxon>
        <taxon>Basidiomycota</taxon>
        <taxon>Agaricomycotina</taxon>
        <taxon>Agaricomycetes</taxon>
        <taxon>Agaricomycetidae</taxon>
        <taxon>Atheliales</taxon>
        <taxon>Atheliaceae</taxon>
        <taxon>Athelia</taxon>
    </lineage>
</organism>
<protein>
    <submittedName>
        <fullName evidence="1">Uncharacterized protein</fullName>
    </submittedName>
</protein>
<dbReference type="EMBL" id="KV417945">
    <property type="protein sequence ID" value="KZP04223.1"/>
    <property type="molecule type" value="Genomic_DNA"/>
</dbReference>
<proteinExistence type="predicted"/>
<reference evidence="1" key="1">
    <citation type="journal article" date="2016" name="Mol. Biol. Evol.">
        <title>Comparative Genomics of Early-Diverging Mushroom-Forming Fungi Provides Insights into the Origins of Lignocellulose Decay Capabilities.</title>
        <authorList>
            <person name="Nagy L.G."/>
            <person name="Riley R."/>
            <person name="Tritt A."/>
            <person name="Adam C."/>
            <person name="Daum C."/>
            <person name="Floudas D."/>
            <person name="Sun H."/>
            <person name="Yadav J.S."/>
            <person name="Pangilinan J."/>
            <person name="Larsson K.H."/>
            <person name="Matsuura K."/>
            <person name="Barry K."/>
            <person name="Labutti K."/>
            <person name="Kuo R."/>
            <person name="Ohm R.A."/>
            <person name="Bhattacharya S.S."/>
            <person name="Shirouzu T."/>
            <person name="Yoshinaga Y."/>
            <person name="Martin F.M."/>
            <person name="Grigoriev I.V."/>
            <person name="Hibbett D.S."/>
        </authorList>
    </citation>
    <scope>NUCLEOTIDE SEQUENCE [LARGE SCALE GENOMIC DNA]</scope>
    <source>
        <strain evidence="1">CBS 109695</strain>
    </source>
</reference>
<gene>
    <name evidence="1" type="ORF">FIBSPDRAFT_1054821</name>
</gene>
<dbReference type="OrthoDB" id="1734943at2759"/>
<accession>A0A167URS9</accession>
<evidence type="ECO:0000313" key="1">
    <source>
        <dbReference type="EMBL" id="KZP04223.1"/>
    </source>
</evidence>
<dbReference type="STRING" id="436010.A0A167URS9"/>
<dbReference type="AlphaFoldDB" id="A0A167URS9"/>
<sequence>MVKLTGGKVCIGDGTTVRSHWVLSCCSLHPSEHISGCIDAMAAKHVQEYFRHVIVTRLIANPPSRHIRRGIRSPHPCLKGAESTRRPNTRHLQDTLHRPCIGIRRNEKIDVHVTTLRPKAVEHGFKLKEYGSRRNFSETGNLGSACRSISTSARDTIRVLVSSGWTYMIMGRPGARVARGKR</sequence>
<name>A0A167URS9_9AGAM</name>